<dbReference type="AlphaFoldDB" id="A0A8J7RJ72"/>
<evidence type="ECO:0000259" key="2">
    <source>
        <dbReference type="Pfam" id="PF00586"/>
    </source>
</evidence>
<dbReference type="PANTHER" id="PTHR30303:SF0">
    <property type="entry name" value="CARBAMOYL DEHYDRATASE HYPE"/>
    <property type="match status" value="1"/>
</dbReference>
<dbReference type="RefSeq" id="WP_210510480.1">
    <property type="nucleotide sequence ID" value="NZ_JAFIDN010000002.1"/>
</dbReference>
<dbReference type="SUPFAM" id="SSF56042">
    <property type="entry name" value="PurM C-terminal domain-like"/>
    <property type="match status" value="1"/>
</dbReference>
<dbReference type="GO" id="GO:0051604">
    <property type="term" value="P:protein maturation"/>
    <property type="evidence" value="ECO:0007669"/>
    <property type="project" value="TreeGrafter"/>
</dbReference>
<dbReference type="InterPro" id="IPR016188">
    <property type="entry name" value="PurM-like_N"/>
</dbReference>
<protein>
    <submittedName>
        <fullName evidence="4">Hydrogenase expression/formation protein HypE</fullName>
    </submittedName>
</protein>
<evidence type="ECO:0000259" key="3">
    <source>
        <dbReference type="Pfam" id="PF02769"/>
    </source>
</evidence>
<comment type="similarity">
    <text evidence="1">Belongs to the HypE family.</text>
</comment>
<evidence type="ECO:0000313" key="5">
    <source>
        <dbReference type="Proteomes" id="UP000673975"/>
    </source>
</evidence>
<dbReference type="SUPFAM" id="SSF55326">
    <property type="entry name" value="PurM N-terminal domain-like"/>
    <property type="match status" value="1"/>
</dbReference>
<dbReference type="InterPro" id="IPR010918">
    <property type="entry name" value="PurM-like_C_dom"/>
</dbReference>
<dbReference type="PANTHER" id="PTHR30303">
    <property type="entry name" value="HYDROGENASE ISOENZYMES FORMATION PROTEIN HYPE"/>
    <property type="match status" value="1"/>
</dbReference>
<gene>
    <name evidence="4" type="primary">hypE</name>
    <name evidence="4" type="ORF">NATSA_03620</name>
</gene>
<dbReference type="InterPro" id="IPR036921">
    <property type="entry name" value="PurM-like_N_sf"/>
</dbReference>
<dbReference type="EMBL" id="JAFIDN010000002">
    <property type="protein sequence ID" value="MBP3191745.1"/>
    <property type="molecule type" value="Genomic_DNA"/>
</dbReference>
<evidence type="ECO:0000256" key="1">
    <source>
        <dbReference type="ARBA" id="ARBA00006243"/>
    </source>
</evidence>
<dbReference type="NCBIfam" id="TIGR02124">
    <property type="entry name" value="hypE"/>
    <property type="match status" value="1"/>
</dbReference>
<organism evidence="4 5">
    <name type="scientific">Natronogracilivirga saccharolytica</name>
    <dbReference type="NCBI Taxonomy" id="2812953"/>
    <lineage>
        <taxon>Bacteria</taxon>
        <taxon>Pseudomonadati</taxon>
        <taxon>Balneolota</taxon>
        <taxon>Balneolia</taxon>
        <taxon>Balneolales</taxon>
        <taxon>Cyclonatronaceae</taxon>
        <taxon>Natronogracilivirga</taxon>
    </lineage>
</organism>
<dbReference type="Gene3D" id="3.30.1330.10">
    <property type="entry name" value="PurM-like, N-terminal domain"/>
    <property type="match status" value="1"/>
</dbReference>
<dbReference type="CDD" id="cd02197">
    <property type="entry name" value="HypE"/>
    <property type="match status" value="1"/>
</dbReference>
<feature type="domain" description="PurM-like C-terminal" evidence="3">
    <location>
        <begin position="187"/>
        <end position="343"/>
    </location>
</feature>
<dbReference type="Gene3D" id="3.90.650.10">
    <property type="entry name" value="PurM-like C-terminal domain"/>
    <property type="match status" value="1"/>
</dbReference>
<reference evidence="4" key="1">
    <citation type="submission" date="2021-02" db="EMBL/GenBank/DDBJ databases">
        <title>Natronogracilivirga saccharolytica gen. nov. sp. nov. a new anaerobic, haloalkiliphilic carbohydrate-fermenting bacterium from soda lake and proposing of Cyclonatronumiaceae fam. nov. in the phylum Balneolaeota.</title>
        <authorList>
            <person name="Zhilina T.N."/>
            <person name="Sorokin D.Y."/>
            <person name="Zavarzina D.G."/>
            <person name="Toshchakov S.V."/>
            <person name="Kublanov I.V."/>
        </authorList>
    </citation>
    <scope>NUCLEOTIDE SEQUENCE</scope>
    <source>
        <strain evidence="4">Z-1702</strain>
    </source>
</reference>
<feature type="domain" description="PurM-like N-terminal" evidence="2">
    <location>
        <begin position="69"/>
        <end position="171"/>
    </location>
</feature>
<keyword evidence="5" id="KW-1185">Reference proteome</keyword>
<evidence type="ECO:0000313" key="4">
    <source>
        <dbReference type="EMBL" id="MBP3191745.1"/>
    </source>
</evidence>
<dbReference type="PIRSF" id="PIRSF005644">
    <property type="entry name" value="Hdrgns_mtr_HypE"/>
    <property type="match status" value="1"/>
</dbReference>
<proteinExistence type="inferred from homology"/>
<dbReference type="InterPro" id="IPR036676">
    <property type="entry name" value="PurM-like_C_sf"/>
</dbReference>
<dbReference type="Pfam" id="PF00586">
    <property type="entry name" value="AIRS"/>
    <property type="match status" value="1"/>
</dbReference>
<comment type="caution">
    <text evidence="4">The sequence shown here is derived from an EMBL/GenBank/DDBJ whole genome shotgun (WGS) entry which is preliminary data.</text>
</comment>
<dbReference type="InterPro" id="IPR011854">
    <property type="entry name" value="HypE"/>
</dbReference>
<name>A0A8J7RJ72_9BACT</name>
<dbReference type="Pfam" id="PF02769">
    <property type="entry name" value="AIRS_C"/>
    <property type="match status" value="1"/>
</dbReference>
<accession>A0A8J7RJ72</accession>
<sequence>MEQNRNIRLGHGSGGKLTHDLVNDLFLKHFDNEILWRQGDSGIFPQPGRREEFQGGKKQSQSDVNGFQGGSIAFSTDAYVVDPIFFPGGNIGSLAVSGTVNDISVTGARPLYLSAAFILEEGLPLDQLEAIVREMGTVARDAGVQIIAGDTKVVNKGKCDKVFITTAGVGFLEHRFSHIPEGNRIRTGDKIIVNGYVGDHGIAILGERESLSFSSPVLSDAACLNGLIEDVLSGHDVHFMRDATRGGLATVLAELARMAKSKSSRPAFGVHVDESTIPVHEEVRGICEVFGYDPLYMANEGKVVMVVPPDQADGVLSVMQDHPLGNNSAIIGTVTDRQPGKVVLSTEIGGRRFLDMLAGEQLPRIC</sequence>
<dbReference type="Proteomes" id="UP000673975">
    <property type="component" value="Unassembled WGS sequence"/>
</dbReference>